<feature type="compositionally biased region" description="Basic and acidic residues" evidence="1">
    <location>
        <begin position="329"/>
        <end position="340"/>
    </location>
</feature>
<name>A0A1F5TN88_9BACT</name>
<gene>
    <name evidence="2" type="ORF">A2531_00450</name>
</gene>
<evidence type="ECO:0000256" key="1">
    <source>
        <dbReference type="SAM" id="MobiDB-lite"/>
    </source>
</evidence>
<organism evidence="2 3">
    <name type="scientific">Candidatus Falkowbacteria bacterium RIFOXYD2_FULL_34_120</name>
    <dbReference type="NCBI Taxonomy" id="1798007"/>
    <lineage>
        <taxon>Bacteria</taxon>
        <taxon>Candidatus Falkowiibacteriota</taxon>
    </lineage>
</organism>
<proteinExistence type="predicted"/>
<dbReference type="AlphaFoldDB" id="A0A1F5TN88"/>
<feature type="region of interest" description="Disordered" evidence="1">
    <location>
        <begin position="297"/>
        <end position="340"/>
    </location>
</feature>
<dbReference type="EMBL" id="MFGO01000031">
    <property type="protein sequence ID" value="OGF40307.1"/>
    <property type="molecule type" value="Genomic_DNA"/>
</dbReference>
<evidence type="ECO:0000313" key="3">
    <source>
        <dbReference type="Proteomes" id="UP000177579"/>
    </source>
</evidence>
<accession>A0A1F5TN88</accession>
<sequence>MTTTATKETKKTDQKKFFVDFSIMKDQMAGKQLTVCPIKGCGGEKKEGHIVCSKCNSYYSRQAVLRAQKAQNDRLNGKNFSYMSKLALDRFRAGKNMGQVFGSIVNEFKDLACADALKPAIEDGYLRYLVVYAFEMEKSGIDAGVIEEWLGGLGSRRDQGVKILNALLLAEDYAYKAPDVFHAVFKKGEYKSGMEDIINEIKNNSEAEVSDQDFWWAIDYLRSEHVAAEQKRFDALISSSEKYIRDNGLRHPFQMASDFQPEGWEGDDQHGIRSRAFFNAIENLGMKADLDKLNAEADAKKKADAQDRLRRMASGKREDRRGGNGGNPDLREKLARVKLQ</sequence>
<reference evidence="2 3" key="1">
    <citation type="journal article" date="2016" name="Nat. Commun.">
        <title>Thousands of microbial genomes shed light on interconnected biogeochemical processes in an aquifer system.</title>
        <authorList>
            <person name="Anantharaman K."/>
            <person name="Brown C.T."/>
            <person name="Hug L.A."/>
            <person name="Sharon I."/>
            <person name="Castelle C.J."/>
            <person name="Probst A.J."/>
            <person name="Thomas B.C."/>
            <person name="Singh A."/>
            <person name="Wilkins M.J."/>
            <person name="Karaoz U."/>
            <person name="Brodie E.L."/>
            <person name="Williams K.H."/>
            <person name="Hubbard S.S."/>
            <person name="Banfield J.F."/>
        </authorList>
    </citation>
    <scope>NUCLEOTIDE SEQUENCE [LARGE SCALE GENOMIC DNA]</scope>
</reference>
<dbReference type="Proteomes" id="UP000177579">
    <property type="component" value="Unassembled WGS sequence"/>
</dbReference>
<comment type="caution">
    <text evidence="2">The sequence shown here is derived from an EMBL/GenBank/DDBJ whole genome shotgun (WGS) entry which is preliminary data.</text>
</comment>
<protein>
    <submittedName>
        <fullName evidence="2">Uncharacterized protein</fullName>
    </submittedName>
</protein>
<feature type="compositionally biased region" description="Basic and acidic residues" evidence="1">
    <location>
        <begin position="297"/>
        <end position="322"/>
    </location>
</feature>
<evidence type="ECO:0000313" key="2">
    <source>
        <dbReference type="EMBL" id="OGF40307.1"/>
    </source>
</evidence>